<feature type="domain" description="DUF6036" evidence="1">
    <location>
        <begin position="8"/>
        <end position="146"/>
    </location>
</feature>
<organism evidence="2 3">
    <name type="scientific">Microvenator marinus</name>
    <dbReference type="NCBI Taxonomy" id="2600177"/>
    <lineage>
        <taxon>Bacteria</taxon>
        <taxon>Deltaproteobacteria</taxon>
        <taxon>Bradymonadales</taxon>
        <taxon>Microvenatoraceae</taxon>
        <taxon>Microvenator</taxon>
    </lineage>
</organism>
<accession>A0A5B8XXJ8</accession>
<dbReference type="OrthoDB" id="5519456at2"/>
<dbReference type="EMBL" id="CP042467">
    <property type="protein sequence ID" value="QED28743.1"/>
    <property type="molecule type" value="Genomic_DNA"/>
</dbReference>
<dbReference type="Pfam" id="PF19502">
    <property type="entry name" value="DUF6036"/>
    <property type="match status" value="1"/>
</dbReference>
<dbReference type="InterPro" id="IPR043519">
    <property type="entry name" value="NT_sf"/>
</dbReference>
<dbReference type="SUPFAM" id="SSF81301">
    <property type="entry name" value="Nucleotidyltransferase"/>
    <property type="match status" value="1"/>
</dbReference>
<evidence type="ECO:0000259" key="1">
    <source>
        <dbReference type="Pfam" id="PF19502"/>
    </source>
</evidence>
<evidence type="ECO:0000313" key="2">
    <source>
        <dbReference type="EMBL" id="QED28743.1"/>
    </source>
</evidence>
<dbReference type="AlphaFoldDB" id="A0A5B8XXJ8"/>
<reference evidence="2 3" key="1">
    <citation type="submission" date="2019-08" db="EMBL/GenBank/DDBJ databases">
        <authorList>
            <person name="Liang Q."/>
        </authorList>
    </citation>
    <scope>NUCLEOTIDE SEQUENCE [LARGE SCALE GENOMIC DNA]</scope>
    <source>
        <strain evidence="2 3">V1718</strain>
    </source>
</reference>
<keyword evidence="3" id="KW-1185">Reference proteome</keyword>
<name>A0A5B8XXJ8_9DELT</name>
<dbReference type="Gene3D" id="3.30.460.40">
    <property type="match status" value="1"/>
</dbReference>
<dbReference type="RefSeq" id="WP_146961442.1">
    <property type="nucleotide sequence ID" value="NZ_CP042467.1"/>
</dbReference>
<dbReference type="KEGG" id="bbae:FRD01_16165"/>
<proteinExistence type="predicted"/>
<dbReference type="InterPro" id="IPR045792">
    <property type="entry name" value="DUF6036"/>
</dbReference>
<dbReference type="Proteomes" id="UP000321595">
    <property type="component" value="Chromosome"/>
</dbReference>
<sequence length="180" mass="19729">MSALTGTLKQLSQTFSDCDLWWYLFGAQALIAYGFPRATADVDVTVQPPDDLDTFLESLSANGFLARVDDPKNFVRLSSILPVMSKSGIPVDIVFGQSGLESQILSRARVIDLGDVSVPVATPEDLIISKVVAGRPQDIEDIRALHSSCRLEREYILDTLRLLEEALGVSDLVPLFEGFK</sequence>
<protein>
    <recommendedName>
        <fullName evidence="1">DUF6036 domain-containing protein</fullName>
    </recommendedName>
</protein>
<evidence type="ECO:0000313" key="3">
    <source>
        <dbReference type="Proteomes" id="UP000321595"/>
    </source>
</evidence>
<gene>
    <name evidence="2" type="ORF">FRD01_16165</name>
</gene>